<accession>A0A067SFE3</accession>
<reference evidence="2" key="1">
    <citation type="journal article" date="2014" name="Proc. Natl. Acad. Sci. U.S.A.">
        <title>Extensive sampling of basidiomycete genomes demonstrates inadequacy of the white-rot/brown-rot paradigm for wood decay fungi.</title>
        <authorList>
            <person name="Riley R."/>
            <person name="Salamov A.A."/>
            <person name="Brown D.W."/>
            <person name="Nagy L.G."/>
            <person name="Floudas D."/>
            <person name="Held B.W."/>
            <person name="Levasseur A."/>
            <person name="Lombard V."/>
            <person name="Morin E."/>
            <person name="Otillar R."/>
            <person name="Lindquist E.A."/>
            <person name="Sun H."/>
            <person name="LaButti K.M."/>
            <person name="Schmutz J."/>
            <person name="Jabbour D."/>
            <person name="Luo H."/>
            <person name="Baker S.E."/>
            <person name="Pisabarro A.G."/>
            <person name="Walton J.D."/>
            <person name="Blanchette R.A."/>
            <person name="Henrissat B."/>
            <person name="Martin F."/>
            <person name="Cullen D."/>
            <person name="Hibbett D.S."/>
            <person name="Grigoriev I.V."/>
        </authorList>
    </citation>
    <scope>NUCLEOTIDE SEQUENCE [LARGE SCALE GENOMIC DNA]</scope>
    <source>
        <strain evidence="2">CBS 339.88</strain>
    </source>
</reference>
<gene>
    <name evidence="1" type="ORF">GALMADRAFT_917522</name>
</gene>
<dbReference type="Proteomes" id="UP000027222">
    <property type="component" value="Unassembled WGS sequence"/>
</dbReference>
<name>A0A067SFE3_GALM3</name>
<evidence type="ECO:0000313" key="2">
    <source>
        <dbReference type="Proteomes" id="UP000027222"/>
    </source>
</evidence>
<organism evidence="1 2">
    <name type="scientific">Galerina marginata (strain CBS 339.88)</name>
    <dbReference type="NCBI Taxonomy" id="685588"/>
    <lineage>
        <taxon>Eukaryota</taxon>
        <taxon>Fungi</taxon>
        <taxon>Dikarya</taxon>
        <taxon>Basidiomycota</taxon>
        <taxon>Agaricomycotina</taxon>
        <taxon>Agaricomycetes</taxon>
        <taxon>Agaricomycetidae</taxon>
        <taxon>Agaricales</taxon>
        <taxon>Agaricineae</taxon>
        <taxon>Strophariaceae</taxon>
        <taxon>Galerina</taxon>
    </lineage>
</organism>
<dbReference type="AlphaFoldDB" id="A0A067SFE3"/>
<protein>
    <submittedName>
        <fullName evidence="1">Uncharacterized protein</fullName>
    </submittedName>
</protein>
<dbReference type="HOGENOM" id="CLU_1825425_0_0_1"/>
<dbReference type="EMBL" id="KL142401">
    <property type="protein sequence ID" value="KDR69631.1"/>
    <property type="molecule type" value="Genomic_DNA"/>
</dbReference>
<keyword evidence="2" id="KW-1185">Reference proteome</keyword>
<evidence type="ECO:0000313" key="1">
    <source>
        <dbReference type="EMBL" id="KDR69631.1"/>
    </source>
</evidence>
<sequence>MQHQCDPSTPGYSSRASPSSPGCAVYQHSTFKALPLHVEHRASGSVLVEGFTIAAFLSPPPGWDLDINCAYTMFTHPITLIASVNSTPTGGGIHEFSLDKFSRDLRSQLPLTWWNIRAAPAFFTRVSRIHIPLSSFLICIH</sequence>
<proteinExistence type="predicted"/>